<reference evidence="1" key="1">
    <citation type="submission" date="2020-08" db="EMBL/GenBank/DDBJ databases">
        <title>Genome sequencing and assembly of the red palm weevil Rhynchophorus ferrugineus.</title>
        <authorList>
            <person name="Dias G.B."/>
            <person name="Bergman C.M."/>
            <person name="Manee M."/>
        </authorList>
    </citation>
    <scope>NUCLEOTIDE SEQUENCE</scope>
    <source>
        <strain evidence="1">AA-2017</strain>
        <tissue evidence="1">Whole larva</tissue>
    </source>
</reference>
<gene>
    <name evidence="1" type="ORF">GWI33_019406</name>
</gene>
<sequence length="76" mass="8917">MRDETHFLLSGHDNKQDSRFWRIQNLQLINETSLHPLKTTAWCAPNVAGCREKFLKRTEIFIANRGHHLADIIFQS</sequence>
<name>A0A834HTR6_RHYFE</name>
<protein>
    <submittedName>
        <fullName evidence="1">Uncharacterized protein</fullName>
    </submittedName>
</protein>
<evidence type="ECO:0000313" key="1">
    <source>
        <dbReference type="EMBL" id="KAF7267333.1"/>
    </source>
</evidence>
<dbReference type="OrthoDB" id="8195099at2759"/>
<evidence type="ECO:0000313" key="2">
    <source>
        <dbReference type="Proteomes" id="UP000625711"/>
    </source>
</evidence>
<accession>A0A834HTR6</accession>
<dbReference type="Proteomes" id="UP000625711">
    <property type="component" value="Unassembled WGS sequence"/>
</dbReference>
<comment type="caution">
    <text evidence="1">The sequence shown here is derived from an EMBL/GenBank/DDBJ whole genome shotgun (WGS) entry which is preliminary data.</text>
</comment>
<proteinExistence type="predicted"/>
<dbReference type="EMBL" id="JAACXV010014434">
    <property type="protein sequence ID" value="KAF7267333.1"/>
    <property type="molecule type" value="Genomic_DNA"/>
</dbReference>
<organism evidence="1 2">
    <name type="scientific">Rhynchophorus ferrugineus</name>
    <name type="common">Red palm weevil</name>
    <name type="synonym">Curculio ferrugineus</name>
    <dbReference type="NCBI Taxonomy" id="354439"/>
    <lineage>
        <taxon>Eukaryota</taxon>
        <taxon>Metazoa</taxon>
        <taxon>Ecdysozoa</taxon>
        <taxon>Arthropoda</taxon>
        <taxon>Hexapoda</taxon>
        <taxon>Insecta</taxon>
        <taxon>Pterygota</taxon>
        <taxon>Neoptera</taxon>
        <taxon>Endopterygota</taxon>
        <taxon>Coleoptera</taxon>
        <taxon>Polyphaga</taxon>
        <taxon>Cucujiformia</taxon>
        <taxon>Curculionidae</taxon>
        <taxon>Dryophthorinae</taxon>
        <taxon>Rhynchophorus</taxon>
    </lineage>
</organism>
<keyword evidence="2" id="KW-1185">Reference proteome</keyword>
<dbReference type="AlphaFoldDB" id="A0A834HTR6"/>